<name>A0ABS8SNI0_DATST</name>
<organism evidence="1 2">
    <name type="scientific">Datura stramonium</name>
    <name type="common">Jimsonweed</name>
    <name type="synonym">Common thornapple</name>
    <dbReference type="NCBI Taxonomy" id="4076"/>
    <lineage>
        <taxon>Eukaryota</taxon>
        <taxon>Viridiplantae</taxon>
        <taxon>Streptophyta</taxon>
        <taxon>Embryophyta</taxon>
        <taxon>Tracheophyta</taxon>
        <taxon>Spermatophyta</taxon>
        <taxon>Magnoliopsida</taxon>
        <taxon>eudicotyledons</taxon>
        <taxon>Gunneridae</taxon>
        <taxon>Pentapetalae</taxon>
        <taxon>asterids</taxon>
        <taxon>lamiids</taxon>
        <taxon>Solanales</taxon>
        <taxon>Solanaceae</taxon>
        <taxon>Solanoideae</taxon>
        <taxon>Datureae</taxon>
        <taxon>Datura</taxon>
    </lineage>
</organism>
<accession>A0ABS8SNI0</accession>
<protein>
    <submittedName>
        <fullName evidence="1">Uncharacterized protein</fullName>
    </submittedName>
</protein>
<proteinExistence type="predicted"/>
<dbReference type="PANTHER" id="PTHR34454">
    <property type="entry name" value="TUNICAMYCIN INDUCED PROTEIN"/>
    <property type="match status" value="1"/>
</dbReference>
<gene>
    <name evidence="1" type="ORF">HAX54_043701</name>
</gene>
<reference evidence="1 2" key="1">
    <citation type="journal article" date="2021" name="BMC Genomics">
        <title>Datura genome reveals duplications of psychoactive alkaloid biosynthetic genes and high mutation rate following tissue culture.</title>
        <authorList>
            <person name="Rajewski A."/>
            <person name="Carter-House D."/>
            <person name="Stajich J."/>
            <person name="Litt A."/>
        </authorList>
    </citation>
    <scope>NUCLEOTIDE SEQUENCE [LARGE SCALE GENOMIC DNA]</scope>
    <source>
        <strain evidence="1">AR-01</strain>
    </source>
</reference>
<dbReference type="PANTHER" id="PTHR34454:SF3">
    <property type="entry name" value="PEPTIDASE I, PUTATIVE-RELATED"/>
    <property type="match status" value="1"/>
</dbReference>
<dbReference type="InterPro" id="IPR053283">
    <property type="entry name" value="TUNICAMYCIN_INDUCED_1"/>
</dbReference>
<dbReference type="EMBL" id="JACEIK010000657">
    <property type="protein sequence ID" value="MCD7460535.1"/>
    <property type="molecule type" value="Genomic_DNA"/>
</dbReference>
<evidence type="ECO:0000313" key="1">
    <source>
        <dbReference type="EMBL" id="MCD7460535.1"/>
    </source>
</evidence>
<evidence type="ECO:0000313" key="2">
    <source>
        <dbReference type="Proteomes" id="UP000823775"/>
    </source>
</evidence>
<keyword evidence="2" id="KW-1185">Reference proteome</keyword>
<comment type="caution">
    <text evidence="1">The sequence shown here is derived from an EMBL/GenBank/DDBJ whole genome shotgun (WGS) entry which is preliminary data.</text>
</comment>
<dbReference type="Proteomes" id="UP000823775">
    <property type="component" value="Unassembled WGS sequence"/>
</dbReference>
<sequence length="432" mass="49242">MLLIPSPLQSKIKDMIPIPSSSSFFLLLLVLLFLSVSPISIATSSPIPFNISHFLYPRINYEEYPQSSPDPPSFLEDVLKGIADREKWDLQDLRVSKLDVKNSKFGTFRKYEFWVRIGKTELVFMMADEVSQWKSFHFPNKNESDFESLVKEIGSKATLDVLKIQGPFELYATGDDFLSLTLPLNSSYTGLKKILIGEGITVEVKGADEISMFNISDLLKLVNGSILTKSGSSQFGYLSQSSCIPLLPVHVRGSASVLAYITRNPDLRIETAFASGRSIKLLSEKCYTGHIYRKRSSYNDFLSQKITLLEKVLMRFLGGKTSQIARFNLLKVKVKDLTLFRFQLELERGIQHNDTYWTTLGEWRTRPSVERSWFEVTARLEAEVLKPRLIKKVRPFIEVDSSSWSNLMSNMSFTKISSFLVPPEPLTLDVRW</sequence>